<comment type="caution">
    <text evidence="3">The sequence shown here is derived from an EMBL/GenBank/DDBJ whole genome shotgun (WGS) entry which is preliminary data.</text>
</comment>
<feature type="domain" description="DNA topoisomerase I catalytic core eukaryotic-type" evidence="1">
    <location>
        <begin position="91"/>
        <end position="307"/>
    </location>
</feature>
<dbReference type="GO" id="GO:0003917">
    <property type="term" value="F:DNA topoisomerase type I (single strand cut, ATP-independent) activity"/>
    <property type="evidence" value="ECO:0007669"/>
    <property type="project" value="InterPro"/>
</dbReference>
<evidence type="ECO:0000313" key="4">
    <source>
        <dbReference type="Proteomes" id="UP000305874"/>
    </source>
</evidence>
<organism evidence="3 4">
    <name type="scientific">Pseudoalteromonas ruthenica</name>
    <dbReference type="NCBI Taxonomy" id="151081"/>
    <lineage>
        <taxon>Bacteria</taxon>
        <taxon>Pseudomonadati</taxon>
        <taxon>Pseudomonadota</taxon>
        <taxon>Gammaproteobacteria</taxon>
        <taxon>Alteromonadales</taxon>
        <taxon>Pseudoalteromonadaceae</taxon>
        <taxon>Pseudoalteromonas</taxon>
    </lineage>
</organism>
<dbReference type="PROSITE" id="PS52038">
    <property type="entry name" value="TOPO_IB_2"/>
    <property type="match status" value="1"/>
</dbReference>
<dbReference type="InterPro" id="IPR035447">
    <property type="entry name" value="DNA_topo_I_N_sf"/>
</dbReference>
<dbReference type="SUPFAM" id="SSF55869">
    <property type="entry name" value="DNA topoisomerase I domain"/>
    <property type="match status" value="1"/>
</dbReference>
<dbReference type="GO" id="GO:0003677">
    <property type="term" value="F:DNA binding"/>
    <property type="evidence" value="ECO:0007669"/>
    <property type="project" value="InterPro"/>
</dbReference>
<dbReference type="InterPro" id="IPR013500">
    <property type="entry name" value="TopoI_cat_euk"/>
</dbReference>
<dbReference type="InterPro" id="IPR049331">
    <property type="entry name" value="Top1B_N_bact"/>
</dbReference>
<dbReference type="InterPro" id="IPR011010">
    <property type="entry name" value="DNA_brk_join_enz"/>
</dbReference>
<keyword evidence="3" id="KW-0413">Isomerase</keyword>
<dbReference type="Gene3D" id="1.10.132.120">
    <property type="match status" value="1"/>
</dbReference>
<protein>
    <submittedName>
        <fullName evidence="3">DNA topoisomerase</fullName>
    </submittedName>
</protein>
<reference evidence="3 4" key="1">
    <citation type="submission" date="2017-12" db="EMBL/GenBank/DDBJ databases">
        <authorList>
            <person name="Paulsen S."/>
            <person name="Gram L.K."/>
        </authorList>
    </citation>
    <scope>NUCLEOTIDE SEQUENCE [LARGE SCALE GENOMIC DNA]</scope>
    <source>
        <strain evidence="3 4">S2897</strain>
    </source>
</reference>
<dbReference type="EMBL" id="PNCG01000002">
    <property type="protein sequence ID" value="TMP88325.1"/>
    <property type="molecule type" value="Genomic_DNA"/>
</dbReference>
<gene>
    <name evidence="3" type="ORF">CWC05_02505</name>
</gene>
<dbReference type="GO" id="GO:0006265">
    <property type="term" value="P:DNA topological change"/>
    <property type="evidence" value="ECO:0007669"/>
    <property type="project" value="InterPro"/>
</dbReference>
<evidence type="ECO:0000313" key="3">
    <source>
        <dbReference type="EMBL" id="TMP88325.1"/>
    </source>
</evidence>
<dbReference type="Pfam" id="PF01028">
    <property type="entry name" value="Topoisom_I"/>
    <property type="match status" value="1"/>
</dbReference>
<dbReference type="RefSeq" id="WP_138547263.1">
    <property type="nucleotide sequence ID" value="NZ_PNCG01000002.1"/>
</dbReference>
<dbReference type="Proteomes" id="UP000305874">
    <property type="component" value="Unassembled WGS sequence"/>
</dbReference>
<dbReference type="Gene3D" id="3.90.15.10">
    <property type="entry name" value="Topoisomerase I, Chain A, domain 3"/>
    <property type="match status" value="1"/>
</dbReference>
<dbReference type="Gene3D" id="3.30.66.10">
    <property type="entry name" value="DNA topoisomerase I domain"/>
    <property type="match status" value="1"/>
</dbReference>
<accession>A0A5S3Z8X9</accession>
<name>A0A5S3Z8X9_9GAMM</name>
<proteinExistence type="predicted"/>
<dbReference type="SUPFAM" id="SSF56349">
    <property type="entry name" value="DNA breaking-rejoining enzymes"/>
    <property type="match status" value="1"/>
</dbReference>
<evidence type="ECO:0000259" key="1">
    <source>
        <dbReference type="Pfam" id="PF01028"/>
    </source>
</evidence>
<reference evidence="4" key="2">
    <citation type="submission" date="2019-06" db="EMBL/GenBank/DDBJ databases">
        <title>Co-occurence of chitin degradation, pigmentation and bioactivity in marine Pseudoalteromonas.</title>
        <authorList>
            <person name="Sonnenschein E.C."/>
            <person name="Bech P.K."/>
        </authorList>
    </citation>
    <scope>NUCLEOTIDE SEQUENCE [LARGE SCALE GENOMIC DNA]</scope>
    <source>
        <strain evidence="4">S2897</strain>
    </source>
</reference>
<dbReference type="InterPro" id="IPR014711">
    <property type="entry name" value="TopoI_cat_a-hlx-sub_euk"/>
</dbReference>
<evidence type="ECO:0000259" key="2">
    <source>
        <dbReference type="Pfam" id="PF21338"/>
    </source>
</evidence>
<dbReference type="Pfam" id="PF21338">
    <property type="entry name" value="Top1B_N_bact"/>
    <property type="match status" value="1"/>
</dbReference>
<dbReference type="AlphaFoldDB" id="A0A5S3Z8X9"/>
<feature type="domain" description="DNA topoisomerase IB N-terminal" evidence="2">
    <location>
        <begin position="27"/>
        <end position="75"/>
    </location>
</feature>
<sequence>MDCNVAPSTTYHECNTLTTTRRKRGKGFEYFHLDKEKITSRAYLKRMRELVVPPMWRDVRISACQYNKVQAVGVDGEGKRQYIYHAHWQLAQQQKKFAKLGEFAAQLPDARGQCLSLLAEPDWTKDKVCALGCAILDLTAIRVGNNNYYKANETCGLTTLRRKHVDIKDDHVQFSFKGKHAKHREVRIDDTELAELVASSAEQQGYSLLRYYQQGQWYDLQSDDINEFIHCVFGGHFSAKDYRTWAGTRMAVRFAHVAAEQVQAHPRRKFKSQLVKLVAKQLGNTANICEQYYIHPKVLEHLSEHYENEHPFAHFDATPRSLAGELDMDERYALAIITGR</sequence>